<protein>
    <submittedName>
        <fullName evidence="1">Uncharacterized protein</fullName>
    </submittedName>
</protein>
<gene>
    <name evidence="1" type="ORF">NLG97_g6572</name>
</gene>
<dbReference type="Proteomes" id="UP001148737">
    <property type="component" value="Unassembled WGS sequence"/>
</dbReference>
<dbReference type="EMBL" id="JANAKD010000888">
    <property type="protein sequence ID" value="KAJ3486653.1"/>
    <property type="molecule type" value="Genomic_DNA"/>
</dbReference>
<comment type="caution">
    <text evidence="1">The sequence shown here is derived from an EMBL/GenBank/DDBJ whole genome shotgun (WGS) entry which is preliminary data.</text>
</comment>
<sequence>MPPRIILLAGAPSPSSFDEKCGTVEYFNEPFRQFLGSDGHHAGCHESSVATIAPWRSIALHREPLHTGFSQANDFLERSLNGDFQDADFFCPSSLTSSYAGADSRKGDEAALSEFCEQSLALHNSLPSSQLGEEDLTTTFLEETSFLSTSTATNVTSAPRPPAPNIPPAHLSDLEDIPSAKQVISLQPQTITVNIIAGILSIAQPRSVTTKWGRTLSLVEVLLGDDTRSGFAVTFWLSSDAVPTSEIPRLRRQDVVLLQNVALHVFRGKVYGQSLRRGQTKVHLLWSKRKDARASYSSRTLSNTFTPENPQILKTKLVRDWVLQFVGIDPDLRAVQNQNVWDRPPEDSQ</sequence>
<proteinExistence type="predicted"/>
<keyword evidence="2" id="KW-1185">Reference proteome</keyword>
<accession>A0ACC1QQK3</accession>
<organism evidence="1 2">
    <name type="scientific">Lecanicillium saksenae</name>
    <dbReference type="NCBI Taxonomy" id="468837"/>
    <lineage>
        <taxon>Eukaryota</taxon>
        <taxon>Fungi</taxon>
        <taxon>Dikarya</taxon>
        <taxon>Ascomycota</taxon>
        <taxon>Pezizomycotina</taxon>
        <taxon>Sordariomycetes</taxon>
        <taxon>Hypocreomycetidae</taxon>
        <taxon>Hypocreales</taxon>
        <taxon>Cordycipitaceae</taxon>
        <taxon>Lecanicillium</taxon>
    </lineage>
</organism>
<evidence type="ECO:0000313" key="1">
    <source>
        <dbReference type="EMBL" id="KAJ3486653.1"/>
    </source>
</evidence>
<evidence type="ECO:0000313" key="2">
    <source>
        <dbReference type="Proteomes" id="UP001148737"/>
    </source>
</evidence>
<name>A0ACC1QQK3_9HYPO</name>
<reference evidence="1" key="1">
    <citation type="submission" date="2022-07" db="EMBL/GenBank/DDBJ databases">
        <title>Genome Sequence of Lecanicillium saksenae.</title>
        <authorList>
            <person name="Buettner E."/>
        </authorList>
    </citation>
    <scope>NUCLEOTIDE SEQUENCE</scope>
    <source>
        <strain evidence="1">VT-O1</strain>
    </source>
</reference>